<dbReference type="Gene3D" id="2.120.10.30">
    <property type="entry name" value="TolB, C-terminal domain"/>
    <property type="match status" value="2"/>
</dbReference>
<dbReference type="GO" id="GO:0004252">
    <property type="term" value="F:serine-type endopeptidase activity"/>
    <property type="evidence" value="ECO:0007669"/>
    <property type="project" value="TreeGrafter"/>
</dbReference>
<dbReference type="InterPro" id="IPR001375">
    <property type="entry name" value="Peptidase_S9_cat"/>
</dbReference>
<reference evidence="6" key="1">
    <citation type="submission" date="2017-04" db="EMBL/GenBank/DDBJ databases">
        <authorList>
            <person name="Varghese N."/>
            <person name="Submissions S."/>
        </authorList>
    </citation>
    <scope>NUCLEOTIDE SEQUENCE [LARGE SCALE GENOMIC DNA]</scope>
    <source>
        <strain evidence="6">Dd16</strain>
    </source>
</reference>
<dbReference type="SUPFAM" id="SSF53474">
    <property type="entry name" value="alpha/beta-Hydrolases"/>
    <property type="match status" value="1"/>
</dbReference>
<sequence length="697" mass="75572">MRGLHLGALLALVVTAPVLARPIGLDDLARLKTVGAPAIDPAGEWVAYTVGSVDVAKDRSETHIWMSRWDGTRSVQLTARRGESESTPRFSPDGLTIAFISSRADEKERDRLWLMSRDGGEARVSADLAGSVVDYAWSPDSKRIALIVADPDPAAASNAAAQGAVPQPPRPGDPETPGVQPEAKAEGAGASKDREERPKPIVIDRFHFKQDIDGYLGKQRQRLMLLDLATGTAHRMTSGDFDEHMPVFSPDGSRIAFVSNRDADPDRSFNFDLFTVAASARGAEPNKVTRFAGADNDPDTDSYPAWSPDGKQIAYLQGGPDELVYFGMRTLAVAPADGGPARLLTGRLDRNVSNPVWSADGKSIRLIVEDDGIQWLGRVPATGGAVTPVSNGRRVIETIVAGGKGRTAVQMTDPMRPSEIYALEGGNLRPLSRQNEAWLKDVTLAPVSETRAKSADGTEVGGFLTRAAGASGPQPALLRIHGGPTSQYDMRFMFEWQLFAANGYAVIASNPRGSTGRGLDYAKAIFAAWGSVDVPDVLAAVDDAVARGIADPARLGVGGWSYGGMLTNYVIASDTRFKAATSGASISNVLAGYGTDQYIREYELELGKPWETPETWMRVSYPFFQNQKIVTPTLFLVGQQDWNVPLIATEQMYQALKSRGVDTQMIIYPGEHHGLKRPSFVRDRLQRYLDWYAARLK</sequence>
<dbReference type="GO" id="GO:0006508">
    <property type="term" value="P:proteolysis"/>
    <property type="evidence" value="ECO:0007669"/>
    <property type="project" value="InterPro"/>
</dbReference>
<keyword evidence="5" id="KW-0645">Protease</keyword>
<evidence type="ECO:0000256" key="2">
    <source>
        <dbReference type="ARBA" id="ARBA00022825"/>
    </source>
</evidence>
<dbReference type="GO" id="GO:0004177">
    <property type="term" value="F:aminopeptidase activity"/>
    <property type="evidence" value="ECO:0007669"/>
    <property type="project" value="UniProtKB-KW"/>
</dbReference>
<dbReference type="STRING" id="941907.SAMN06295910_1214"/>
<dbReference type="RefSeq" id="WP_085217977.1">
    <property type="nucleotide sequence ID" value="NZ_LT840185.1"/>
</dbReference>
<name>A0A1X7G614_9SPHN</name>
<evidence type="ECO:0000313" key="5">
    <source>
        <dbReference type="EMBL" id="SMF64582.1"/>
    </source>
</evidence>
<dbReference type="Pfam" id="PF00326">
    <property type="entry name" value="Peptidase_S9"/>
    <property type="match status" value="1"/>
</dbReference>
<proteinExistence type="predicted"/>
<evidence type="ECO:0000259" key="4">
    <source>
        <dbReference type="Pfam" id="PF00326"/>
    </source>
</evidence>
<dbReference type="InterPro" id="IPR029058">
    <property type="entry name" value="AB_hydrolase_fold"/>
</dbReference>
<protein>
    <submittedName>
        <fullName evidence="5">Dipeptidyl aminopeptidase/acylaminoacyl peptidase</fullName>
    </submittedName>
</protein>
<keyword evidence="1" id="KW-0378">Hydrolase</keyword>
<dbReference type="Pfam" id="PF07676">
    <property type="entry name" value="PD40"/>
    <property type="match status" value="3"/>
</dbReference>
<dbReference type="InterPro" id="IPR011659">
    <property type="entry name" value="WD40"/>
</dbReference>
<dbReference type="AlphaFoldDB" id="A0A1X7G614"/>
<dbReference type="PANTHER" id="PTHR42776">
    <property type="entry name" value="SERINE PEPTIDASE S9 FAMILY MEMBER"/>
    <property type="match status" value="1"/>
</dbReference>
<evidence type="ECO:0000313" key="6">
    <source>
        <dbReference type="Proteomes" id="UP000192934"/>
    </source>
</evidence>
<keyword evidence="5" id="KW-0031">Aminopeptidase</keyword>
<dbReference type="PANTHER" id="PTHR42776:SF27">
    <property type="entry name" value="DIPEPTIDYL PEPTIDASE FAMILY MEMBER 6"/>
    <property type="match status" value="1"/>
</dbReference>
<keyword evidence="2" id="KW-0720">Serine protease</keyword>
<organism evidence="5 6">
    <name type="scientific">Allosphingosinicella indica</name>
    <dbReference type="NCBI Taxonomy" id="941907"/>
    <lineage>
        <taxon>Bacteria</taxon>
        <taxon>Pseudomonadati</taxon>
        <taxon>Pseudomonadota</taxon>
        <taxon>Alphaproteobacteria</taxon>
        <taxon>Sphingomonadales</taxon>
        <taxon>Sphingomonadaceae</taxon>
        <taxon>Allosphingosinicella</taxon>
    </lineage>
</organism>
<feature type="region of interest" description="Disordered" evidence="3">
    <location>
        <begin position="157"/>
        <end position="198"/>
    </location>
</feature>
<dbReference type="EMBL" id="LT840185">
    <property type="protein sequence ID" value="SMF64582.1"/>
    <property type="molecule type" value="Genomic_DNA"/>
</dbReference>
<evidence type="ECO:0000256" key="1">
    <source>
        <dbReference type="ARBA" id="ARBA00022801"/>
    </source>
</evidence>
<keyword evidence="6" id="KW-1185">Reference proteome</keyword>
<feature type="domain" description="Peptidase S9 prolyl oligopeptidase catalytic" evidence="4">
    <location>
        <begin position="491"/>
        <end position="696"/>
    </location>
</feature>
<dbReference type="SUPFAM" id="SSF82171">
    <property type="entry name" value="DPP6 N-terminal domain-like"/>
    <property type="match status" value="1"/>
</dbReference>
<dbReference type="InterPro" id="IPR011042">
    <property type="entry name" value="6-blade_b-propeller_TolB-like"/>
</dbReference>
<gene>
    <name evidence="5" type="ORF">SAMN06295910_1214</name>
</gene>
<evidence type="ECO:0000256" key="3">
    <source>
        <dbReference type="SAM" id="MobiDB-lite"/>
    </source>
</evidence>
<dbReference type="Proteomes" id="UP000192934">
    <property type="component" value="Chromosome I"/>
</dbReference>
<dbReference type="OrthoDB" id="9812921at2"/>
<accession>A0A1X7G614</accession>
<dbReference type="Gene3D" id="3.40.50.1820">
    <property type="entry name" value="alpha/beta hydrolase"/>
    <property type="match status" value="1"/>
</dbReference>